<dbReference type="EMBL" id="JAIRAU010000005">
    <property type="protein sequence ID" value="MBZ5709414.1"/>
    <property type="molecule type" value="Genomic_DNA"/>
</dbReference>
<comment type="caution">
    <text evidence="1">The sequence shown here is derived from an EMBL/GenBank/DDBJ whole genome shotgun (WGS) entry which is preliminary data.</text>
</comment>
<reference evidence="1" key="1">
    <citation type="submission" date="2021-08" db="EMBL/GenBank/DDBJ databases">
        <authorList>
            <person name="Stevens D.C."/>
        </authorList>
    </citation>
    <scope>NUCLEOTIDE SEQUENCE</scope>
    <source>
        <strain evidence="1">DSM 53165</strain>
    </source>
</reference>
<gene>
    <name evidence="1" type="ORF">K7C98_09095</name>
</gene>
<organism evidence="1 2">
    <name type="scientific">Nannocystis pusilla</name>
    <dbReference type="NCBI Taxonomy" id="889268"/>
    <lineage>
        <taxon>Bacteria</taxon>
        <taxon>Pseudomonadati</taxon>
        <taxon>Myxococcota</taxon>
        <taxon>Polyangia</taxon>
        <taxon>Nannocystales</taxon>
        <taxon>Nannocystaceae</taxon>
        <taxon>Nannocystis</taxon>
    </lineage>
</organism>
<protein>
    <submittedName>
        <fullName evidence="1">Uncharacterized protein</fullName>
    </submittedName>
</protein>
<keyword evidence="2" id="KW-1185">Reference proteome</keyword>
<sequence length="56" mass="6165">MAQYAAVYADRLALQAILECCVGPGNGYAPVGEEQEQGFESLRVRYERLFGPLQSV</sequence>
<dbReference type="RefSeq" id="WP_224191184.1">
    <property type="nucleotide sequence ID" value="NZ_JAIRAU010000005.1"/>
</dbReference>
<accession>A0ABS7TMF5</accession>
<dbReference type="Proteomes" id="UP001139031">
    <property type="component" value="Unassembled WGS sequence"/>
</dbReference>
<name>A0ABS7TMF5_9BACT</name>
<proteinExistence type="predicted"/>
<evidence type="ECO:0000313" key="2">
    <source>
        <dbReference type="Proteomes" id="UP001139031"/>
    </source>
</evidence>
<evidence type="ECO:0000313" key="1">
    <source>
        <dbReference type="EMBL" id="MBZ5709414.1"/>
    </source>
</evidence>